<name>A0A656Z9Z1_9PROT</name>
<evidence type="ECO:0000313" key="1">
    <source>
        <dbReference type="EMBL" id="KYC29405.1"/>
    </source>
</evidence>
<dbReference type="EMBL" id="LFZK01000001">
    <property type="protein sequence ID" value="KYC29405.1"/>
    <property type="molecule type" value="Genomic_DNA"/>
</dbReference>
<dbReference type="OrthoDB" id="2472181at2"/>
<protein>
    <recommendedName>
        <fullName evidence="3">Condensation domain-containing protein</fullName>
    </recommendedName>
</protein>
<dbReference type="Proteomes" id="UP000243416">
    <property type="component" value="Unassembled WGS sequence"/>
</dbReference>
<reference evidence="1 2" key="1">
    <citation type="journal article" date="2016" name="ISME J.">
        <title>Integrated multi-omics analyses reveal the biochemical mechanisms and phylogenetic relevance of anaerobic androgen biodegradation in the environment.</title>
        <authorList>
            <person name="Yang F.C."/>
            <person name="Chen Y.L."/>
            <person name="Tang S.L."/>
            <person name="Yu C.P."/>
            <person name="Wang P.H."/>
            <person name="Ismail W."/>
            <person name="Wang C.H."/>
            <person name="Ding J.Y."/>
            <person name="Yang C.Y."/>
            <person name="Yang C.Y."/>
            <person name="Chiang Y.R."/>
        </authorList>
    </citation>
    <scope>NUCLEOTIDE SEQUENCE [LARGE SCALE GENOMIC DNA]</scope>
    <source>
        <strain evidence="1 2">DSM 13999</strain>
    </source>
</reference>
<proteinExistence type="predicted"/>
<comment type="caution">
    <text evidence="1">The sequence shown here is derived from an EMBL/GenBank/DDBJ whole genome shotgun (WGS) entry which is preliminary data.</text>
</comment>
<evidence type="ECO:0008006" key="3">
    <source>
        <dbReference type="Google" id="ProtNLM"/>
    </source>
</evidence>
<sequence length="388" mass="43172">MLTASEYYHACIGHHPATLQRPREVVSVIEGELAEGAQIDWQAAIDQVAAANPGCRLRLHGKRRQARWRSDGHAPGLRLLPDQQWDSHSSLGADFIYAIPLSLEEGRGCELIIAGRDRLQIIFRAAHAVMDGTGVAHFMSELFRAIRGEPLLGTNAAYTDVELMRQVKSVRSPLRHFTPPTVTGQPQGTLQGGLWRRFTVPGPLPHLVARFAHAAAEYVHRTSNEVVRIAIPINLKRHVPELLATTNFTSMLYLDIAPGETLEDVKTNLQGRLERNVETNYPEILELIRFLPFPWLDKIVSLNEKNYTRPKTMETAVLSVGGPFKRSLLSGGGFRAETIFGLPQTENTFLAAVGFQGKYEILVGMSHVFAGGGRFEDFLGFLEKRLQP</sequence>
<organism evidence="1 2">
    <name type="scientific">Sterolibacterium denitrificans</name>
    <dbReference type="NCBI Taxonomy" id="157592"/>
    <lineage>
        <taxon>Bacteria</taxon>
        <taxon>Pseudomonadati</taxon>
        <taxon>Pseudomonadota</taxon>
        <taxon>Betaproteobacteria</taxon>
        <taxon>Nitrosomonadales</taxon>
        <taxon>Sterolibacteriaceae</taxon>
        <taxon>Sterolibacterium</taxon>
    </lineage>
</organism>
<dbReference type="RefSeq" id="WP_067170313.1">
    <property type="nucleotide sequence ID" value="NZ_LFZK01000001.1"/>
</dbReference>
<accession>A0A656Z9Z1</accession>
<dbReference type="AlphaFoldDB" id="A0A656Z9Z1"/>
<gene>
    <name evidence="1" type="ORF">ACY05_02515</name>
</gene>
<keyword evidence="2" id="KW-1185">Reference proteome</keyword>
<evidence type="ECO:0000313" key="2">
    <source>
        <dbReference type="Proteomes" id="UP000243416"/>
    </source>
</evidence>